<sequence length="291" mass="33098">MSNIVNITSQNTNQNNVNKDEQIDIDVTSTEAFRACLDKIFYLNQDPMAIIVDQLYVEIIDLFNKGKNSIPEIIKNFLDTNCKSNYDVFKWLLFYHKDKPEYDCLLGIFFRWNIGTDGTKGNAFQHFQDAATKQNSLAKYLEGKCYEDGWNVKKKRTKAIACFTQASDDCAAAGYALGAYYYKKQKFYLAMKWLQKSADKGNVMALHLLGKCYQKGRGTNFNVSKGFGLFMQAAEGDSPEAQYEIGQCFEFGQGTTKDLGKALDWYKKSASNGIGCYTDLERTRAKIMKQI</sequence>
<dbReference type="Proteomes" id="UP000789759">
    <property type="component" value="Unassembled WGS sequence"/>
</dbReference>
<dbReference type="AlphaFoldDB" id="A0A9N9GEM6"/>
<gene>
    <name evidence="2" type="ORF">CPELLU_LOCUS6795</name>
</gene>
<dbReference type="PANTHER" id="PTHR11102:SF160">
    <property type="entry name" value="ERAD-ASSOCIATED E3 UBIQUITIN-PROTEIN LIGASE COMPONENT HRD3"/>
    <property type="match status" value="1"/>
</dbReference>
<dbReference type="SUPFAM" id="SSF81901">
    <property type="entry name" value="HCP-like"/>
    <property type="match status" value="2"/>
</dbReference>
<dbReference type="OrthoDB" id="2384430at2759"/>
<comment type="similarity">
    <text evidence="1">Belongs to the sel-1 family.</text>
</comment>
<proteinExistence type="inferred from homology"/>
<name>A0A9N9GEM6_9GLOM</name>
<dbReference type="InterPro" id="IPR050767">
    <property type="entry name" value="Sel1_AlgK"/>
</dbReference>
<dbReference type="InterPro" id="IPR011990">
    <property type="entry name" value="TPR-like_helical_dom_sf"/>
</dbReference>
<dbReference type="InterPro" id="IPR006597">
    <property type="entry name" value="Sel1-like"/>
</dbReference>
<evidence type="ECO:0000313" key="2">
    <source>
        <dbReference type="EMBL" id="CAG8596679.1"/>
    </source>
</evidence>
<evidence type="ECO:0000256" key="1">
    <source>
        <dbReference type="ARBA" id="ARBA00038101"/>
    </source>
</evidence>
<reference evidence="2" key="1">
    <citation type="submission" date="2021-06" db="EMBL/GenBank/DDBJ databases">
        <authorList>
            <person name="Kallberg Y."/>
            <person name="Tangrot J."/>
            <person name="Rosling A."/>
        </authorList>
    </citation>
    <scope>NUCLEOTIDE SEQUENCE</scope>
    <source>
        <strain evidence="2">FL966</strain>
    </source>
</reference>
<protein>
    <submittedName>
        <fullName evidence="2">10333_t:CDS:1</fullName>
    </submittedName>
</protein>
<dbReference type="Pfam" id="PF08238">
    <property type="entry name" value="Sel1"/>
    <property type="match status" value="4"/>
</dbReference>
<dbReference type="Gene3D" id="1.25.40.10">
    <property type="entry name" value="Tetratricopeptide repeat domain"/>
    <property type="match status" value="2"/>
</dbReference>
<dbReference type="SMART" id="SM00671">
    <property type="entry name" value="SEL1"/>
    <property type="match status" value="5"/>
</dbReference>
<organism evidence="2 3">
    <name type="scientific">Cetraspora pellucida</name>
    <dbReference type="NCBI Taxonomy" id="1433469"/>
    <lineage>
        <taxon>Eukaryota</taxon>
        <taxon>Fungi</taxon>
        <taxon>Fungi incertae sedis</taxon>
        <taxon>Mucoromycota</taxon>
        <taxon>Glomeromycotina</taxon>
        <taxon>Glomeromycetes</taxon>
        <taxon>Diversisporales</taxon>
        <taxon>Gigasporaceae</taxon>
        <taxon>Cetraspora</taxon>
    </lineage>
</organism>
<accession>A0A9N9GEM6</accession>
<keyword evidence="3" id="KW-1185">Reference proteome</keyword>
<dbReference type="PANTHER" id="PTHR11102">
    <property type="entry name" value="SEL-1-LIKE PROTEIN"/>
    <property type="match status" value="1"/>
</dbReference>
<comment type="caution">
    <text evidence="2">The sequence shown here is derived from an EMBL/GenBank/DDBJ whole genome shotgun (WGS) entry which is preliminary data.</text>
</comment>
<evidence type="ECO:0000313" key="3">
    <source>
        <dbReference type="Proteomes" id="UP000789759"/>
    </source>
</evidence>
<dbReference type="EMBL" id="CAJVQA010004347">
    <property type="protein sequence ID" value="CAG8596679.1"/>
    <property type="molecule type" value="Genomic_DNA"/>
</dbReference>